<sequence>MTLYVTFGSLFNSEPSITRPKRRQGKLILLITITIKTFLNIFETSKHYKAYSMYSQTSI</sequence>
<evidence type="ECO:0000313" key="1">
    <source>
        <dbReference type="EMBL" id="CRK95874.1"/>
    </source>
</evidence>
<proteinExistence type="predicted"/>
<accession>A0A1J1I810</accession>
<evidence type="ECO:0000313" key="2">
    <source>
        <dbReference type="Proteomes" id="UP000183832"/>
    </source>
</evidence>
<keyword evidence="2" id="KW-1185">Reference proteome</keyword>
<name>A0A1J1I810_9DIPT</name>
<organism evidence="1 2">
    <name type="scientific">Clunio marinus</name>
    <dbReference type="NCBI Taxonomy" id="568069"/>
    <lineage>
        <taxon>Eukaryota</taxon>
        <taxon>Metazoa</taxon>
        <taxon>Ecdysozoa</taxon>
        <taxon>Arthropoda</taxon>
        <taxon>Hexapoda</taxon>
        <taxon>Insecta</taxon>
        <taxon>Pterygota</taxon>
        <taxon>Neoptera</taxon>
        <taxon>Endopterygota</taxon>
        <taxon>Diptera</taxon>
        <taxon>Nematocera</taxon>
        <taxon>Chironomoidea</taxon>
        <taxon>Chironomidae</taxon>
        <taxon>Clunio</taxon>
    </lineage>
</organism>
<dbReference type="AlphaFoldDB" id="A0A1J1I810"/>
<reference evidence="1 2" key="1">
    <citation type="submission" date="2015-04" db="EMBL/GenBank/DDBJ databases">
        <authorList>
            <person name="Syromyatnikov M.Y."/>
            <person name="Popov V.N."/>
        </authorList>
    </citation>
    <scope>NUCLEOTIDE SEQUENCE [LARGE SCALE GENOMIC DNA]</scope>
</reference>
<dbReference type="EMBL" id="CVRI01000043">
    <property type="protein sequence ID" value="CRK95874.1"/>
    <property type="molecule type" value="Genomic_DNA"/>
</dbReference>
<protein>
    <submittedName>
        <fullName evidence="1">CLUMA_CG009321, isoform A</fullName>
    </submittedName>
</protein>
<gene>
    <name evidence="1" type="ORF">CLUMA_CG009321</name>
</gene>
<dbReference type="Proteomes" id="UP000183832">
    <property type="component" value="Unassembled WGS sequence"/>
</dbReference>